<dbReference type="AlphaFoldDB" id="A0A4U8YYR8"/>
<evidence type="ECO:0000313" key="2">
    <source>
        <dbReference type="Proteomes" id="UP000294360"/>
    </source>
</evidence>
<dbReference type="Proteomes" id="UP000294360">
    <property type="component" value="Chromosome"/>
</dbReference>
<dbReference type="KEGG" id="mtun:MTUNDRAET4_1853"/>
<gene>
    <name evidence="1" type="ORF">MTUNDRAET4_1853</name>
</gene>
<organism evidence="1 2">
    <name type="scientific">Methylocella tundrae</name>
    <dbReference type="NCBI Taxonomy" id="227605"/>
    <lineage>
        <taxon>Bacteria</taxon>
        <taxon>Pseudomonadati</taxon>
        <taxon>Pseudomonadota</taxon>
        <taxon>Alphaproteobacteria</taxon>
        <taxon>Hyphomicrobiales</taxon>
        <taxon>Beijerinckiaceae</taxon>
        <taxon>Methylocella</taxon>
    </lineage>
</organism>
<protein>
    <submittedName>
        <fullName evidence="1">Uncharacterized protein</fullName>
    </submittedName>
</protein>
<evidence type="ECO:0000313" key="1">
    <source>
        <dbReference type="EMBL" id="VFU08746.1"/>
    </source>
</evidence>
<name>A0A4U8YYR8_METTU</name>
<dbReference type="EMBL" id="LR536450">
    <property type="protein sequence ID" value="VFU08746.1"/>
    <property type="molecule type" value="Genomic_DNA"/>
</dbReference>
<sequence length="73" mass="7687">MAVLPACLILSATALHTKPIGLPKILAKTAPRKSKQLSVGAVDVTIHIPRPADQFVFLNMNTLAPEATSPATE</sequence>
<reference evidence="1 2" key="1">
    <citation type="submission" date="2019-03" db="EMBL/GenBank/DDBJ databases">
        <authorList>
            <person name="Kox A.R. M."/>
        </authorList>
    </citation>
    <scope>NUCLEOTIDE SEQUENCE [LARGE SCALE GENOMIC DNA]</scope>
    <source>
        <strain evidence="1">MTUNDRAET4 annotated genome</strain>
    </source>
</reference>
<accession>A0A4U8YYR8</accession>
<proteinExistence type="predicted"/>